<keyword evidence="2" id="KW-1185">Reference proteome</keyword>
<protein>
    <submittedName>
        <fullName evidence="1">Uncharacterized protein</fullName>
    </submittedName>
</protein>
<reference evidence="1 2" key="1">
    <citation type="submission" date="2018-01" db="EMBL/GenBank/DDBJ databases">
        <title>Comparative genomics of Mycobacterium mucogenicum and Mycobacterium neoaurum clade members emphasizing tRNA and non-coding RNA.</title>
        <authorList>
            <person name="Behra P.R.K."/>
            <person name="Pettersson B.M.F."/>
            <person name="Das S."/>
            <person name="Dasgupta S."/>
            <person name="Kirsebom L.A."/>
        </authorList>
    </citation>
    <scope>NUCLEOTIDE SEQUENCE [LARGE SCALE GENOMIC DNA]</scope>
    <source>
        <strain evidence="1 2">DSM 45104</strain>
    </source>
</reference>
<proteinExistence type="predicted"/>
<accession>A0A7I7ZTM8</accession>
<dbReference type="AlphaFoldDB" id="A0A7I7ZTM8"/>
<dbReference type="EMBL" id="POTM01000060">
    <property type="protein sequence ID" value="TLH61005.1"/>
    <property type="molecule type" value="Genomic_DNA"/>
</dbReference>
<dbReference type="RefSeq" id="WP_138251032.1">
    <property type="nucleotide sequence ID" value="NZ_AP022616.1"/>
</dbReference>
<sequence>MTLDSYTSLTDAANLIAAAGDLGATIPKRLTNLIAAHKVIATAPPTTDPVTAILDAAESGSLTEAKVAKLVADAASTTAVAEYRATLAQRAGRQFLGRFYDCLGDGDADTIIDSLRPAFDNAASAIDDALRIVDINTSDTELATTATAEQLTAWRGLASHLNILDRIAAIATTFAPDGTFGIVDNPRERDVVLKGNSGPLHPRAVMCSQLPLDQGWHVFMQPHRIGDVRTSPWIAAQPVLHTLDEARERVRAWAEDTWAVADATRGKTYSSVNGQLVEDTRRNPFSLAEQPA</sequence>
<dbReference type="Proteomes" id="UP000309984">
    <property type="component" value="Unassembled WGS sequence"/>
</dbReference>
<gene>
    <name evidence="1" type="ORF">C1S79_25790</name>
</gene>
<evidence type="ECO:0000313" key="1">
    <source>
        <dbReference type="EMBL" id="TLH61005.1"/>
    </source>
</evidence>
<organism evidence="1 2">
    <name type="scientific">Mycolicibacterium phocaicum</name>
    <dbReference type="NCBI Taxonomy" id="319706"/>
    <lineage>
        <taxon>Bacteria</taxon>
        <taxon>Bacillati</taxon>
        <taxon>Actinomycetota</taxon>
        <taxon>Actinomycetes</taxon>
        <taxon>Mycobacteriales</taxon>
        <taxon>Mycobacteriaceae</taxon>
        <taxon>Mycolicibacterium</taxon>
    </lineage>
</organism>
<evidence type="ECO:0000313" key="2">
    <source>
        <dbReference type="Proteomes" id="UP000309984"/>
    </source>
</evidence>
<comment type="caution">
    <text evidence="1">The sequence shown here is derived from an EMBL/GenBank/DDBJ whole genome shotgun (WGS) entry which is preliminary data.</text>
</comment>
<name>A0A7I7ZTM8_9MYCO</name>